<dbReference type="Proteomes" id="UP000309128">
    <property type="component" value="Unassembled WGS sequence"/>
</dbReference>
<dbReference type="SUPFAM" id="SSF56112">
    <property type="entry name" value="Protein kinase-like (PK-like)"/>
    <property type="match status" value="1"/>
</dbReference>
<evidence type="ECO:0000313" key="1">
    <source>
        <dbReference type="EMBL" id="TMR09063.1"/>
    </source>
</evidence>
<dbReference type="EMBL" id="VCKY01000254">
    <property type="protein sequence ID" value="TMR09063.1"/>
    <property type="molecule type" value="Genomic_DNA"/>
</dbReference>
<accession>A0A5S4EZ88</accession>
<evidence type="ECO:0000313" key="2">
    <source>
        <dbReference type="Proteomes" id="UP000309128"/>
    </source>
</evidence>
<gene>
    <name evidence="1" type="ORF">ETD86_45070</name>
</gene>
<dbReference type="RefSeq" id="WP_138672768.1">
    <property type="nucleotide sequence ID" value="NZ_VCKY01000254.1"/>
</dbReference>
<dbReference type="AlphaFoldDB" id="A0A5S4EZ88"/>
<dbReference type="OrthoDB" id="5380378at2"/>
<reference evidence="1 2" key="1">
    <citation type="submission" date="2019-05" db="EMBL/GenBank/DDBJ databases">
        <title>Draft genome sequence of Nonomuraea turkmeniaca DSM 43926.</title>
        <authorList>
            <person name="Saricaoglu S."/>
            <person name="Isik K."/>
        </authorList>
    </citation>
    <scope>NUCLEOTIDE SEQUENCE [LARGE SCALE GENOMIC DNA]</scope>
    <source>
        <strain evidence="1 2">DSM 43926</strain>
    </source>
</reference>
<proteinExistence type="predicted"/>
<organism evidence="1 2">
    <name type="scientific">Nonomuraea turkmeniaca</name>
    <dbReference type="NCBI Taxonomy" id="103838"/>
    <lineage>
        <taxon>Bacteria</taxon>
        <taxon>Bacillati</taxon>
        <taxon>Actinomycetota</taxon>
        <taxon>Actinomycetes</taxon>
        <taxon>Streptosporangiales</taxon>
        <taxon>Streptosporangiaceae</taxon>
        <taxon>Nonomuraea</taxon>
    </lineage>
</organism>
<sequence length="383" mass="41718">MATEVINRLAETESLLSRHHSSPVTVREWQHLEPWAVARAQLRGLARHEHVIVKWVRSSHPDRTRSEGWRSRTELAALRFLSEDLALSLAPRVIAADVSSGLTVLEDLAPRVALDQLLRADGAAAHADRLVAFARVQGEFHAATACMAATYYARRGALGPVDPAADRVGRWTGLREEGRRQAAAAGVPITGQAERELVAVLEELAEPGPFLAFSNGDAGANNTLVHASGVPDPRLIDFEFAGYTHALNDAVCLHVPGPAWLSVGDAIADGLADAYRQALARGVRQAEDDQRYGFALAAACISFALVRLQRLSLLDTRAPGDDSRLQLVATLEAAARTAEAHYALPHLTGWARQMADLLRRRWPDTDLSLTDPTTFPPYSARRR</sequence>
<keyword evidence="2" id="KW-1185">Reference proteome</keyword>
<comment type="caution">
    <text evidence="1">The sequence shown here is derived from an EMBL/GenBank/DDBJ whole genome shotgun (WGS) entry which is preliminary data.</text>
</comment>
<dbReference type="InterPro" id="IPR011009">
    <property type="entry name" value="Kinase-like_dom_sf"/>
</dbReference>
<protein>
    <submittedName>
        <fullName evidence="1">Uncharacterized protein</fullName>
    </submittedName>
</protein>
<name>A0A5S4EZ88_9ACTN</name>